<evidence type="ECO:0000313" key="6">
    <source>
        <dbReference type="Proteomes" id="UP000194137"/>
    </source>
</evidence>
<dbReference type="GO" id="GO:0030313">
    <property type="term" value="C:cell envelope"/>
    <property type="evidence" value="ECO:0007669"/>
    <property type="project" value="TreeGrafter"/>
</dbReference>
<keyword evidence="1" id="KW-0813">Transport</keyword>
<dbReference type="KEGG" id="psin:CAK95_12590"/>
<dbReference type="PANTHER" id="PTHR30097">
    <property type="entry name" value="CATION EFFLUX SYSTEM PROTEIN CUSB"/>
    <property type="match status" value="1"/>
</dbReference>
<dbReference type="Pfam" id="PF25967">
    <property type="entry name" value="RND-MFP_C"/>
    <property type="match status" value="1"/>
</dbReference>
<dbReference type="AlphaFoldDB" id="A0A1W6ZRC7"/>
<accession>A0A1W6ZRC7</accession>
<dbReference type="RefSeq" id="WP_086088229.1">
    <property type="nucleotide sequence ID" value="NZ_CP021112.1"/>
</dbReference>
<keyword evidence="3" id="KW-0732">Signal</keyword>
<dbReference type="STRING" id="1235591.CAK95_12590"/>
<dbReference type="InterPro" id="IPR058627">
    <property type="entry name" value="MdtA-like_C"/>
</dbReference>
<organism evidence="5 6">
    <name type="scientific">Pseudorhodoplanes sinuspersici</name>
    <dbReference type="NCBI Taxonomy" id="1235591"/>
    <lineage>
        <taxon>Bacteria</taxon>
        <taxon>Pseudomonadati</taxon>
        <taxon>Pseudomonadota</taxon>
        <taxon>Alphaproteobacteria</taxon>
        <taxon>Hyphomicrobiales</taxon>
        <taxon>Pseudorhodoplanes</taxon>
    </lineage>
</organism>
<keyword evidence="6" id="KW-1185">Reference proteome</keyword>
<dbReference type="Gene3D" id="2.40.420.20">
    <property type="match status" value="1"/>
</dbReference>
<dbReference type="GO" id="GO:0015679">
    <property type="term" value="P:plasma membrane copper ion transport"/>
    <property type="evidence" value="ECO:0007669"/>
    <property type="project" value="TreeGrafter"/>
</dbReference>
<dbReference type="InterPro" id="IPR051909">
    <property type="entry name" value="MFP_Cation_Efflux"/>
</dbReference>
<feature type="compositionally biased region" description="Basic and acidic residues" evidence="2">
    <location>
        <begin position="24"/>
        <end position="33"/>
    </location>
</feature>
<feature type="domain" description="Multidrug resistance protein MdtA-like C-terminal permuted SH3" evidence="4">
    <location>
        <begin position="489"/>
        <end position="547"/>
    </location>
</feature>
<reference evidence="5 6" key="1">
    <citation type="submission" date="2017-05" db="EMBL/GenBank/DDBJ databases">
        <title>Full genome sequence of Pseudorhodoplanes sinuspersici.</title>
        <authorList>
            <person name="Dastgheib S.M.M."/>
            <person name="Shavandi M."/>
            <person name="Tirandaz H."/>
        </authorList>
    </citation>
    <scope>NUCLEOTIDE SEQUENCE [LARGE SCALE GENOMIC DNA]</scope>
    <source>
        <strain evidence="5 6">RIPI110</strain>
    </source>
</reference>
<protein>
    <recommendedName>
        <fullName evidence="4">Multidrug resistance protein MdtA-like C-terminal permuted SH3 domain-containing protein</fullName>
    </recommendedName>
</protein>
<dbReference type="PANTHER" id="PTHR30097:SF4">
    <property type="entry name" value="SLR6042 PROTEIN"/>
    <property type="match status" value="1"/>
</dbReference>
<gene>
    <name evidence="5" type="ORF">CAK95_12590</name>
</gene>
<dbReference type="SUPFAM" id="SSF111369">
    <property type="entry name" value="HlyD-like secretion proteins"/>
    <property type="match status" value="1"/>
</dbReference>
<proteinExistence type="predicted"/>
<feature type="signal peptide" evidence="3">
    <location>
        <begin position="1"/>
        <end position="25"/>
    </location>
</feature>
<dbReference type="GO" id="GO:0060003">
    <property type="term" value="P:copper ion export"/>
    <property type="evidence" value="ECO:0007669"/>
    <property type="project" value="TreeGrafter"/>
</dbReference>
<evidence type="ECO:0000313" key="5">
    <source>
        <dbReference type="EMBL" id="ARP99825.1"/>
    </source>
</evidence>
<dbReference type="EMBL" id="CP021112">
    <property type="protein sequence ID" value="ARP99825.1"/>
    <property type="molecule type" value="Genomic_DNA"/>
</dbReference>
<dbReference type="OrthoDB" id="7297681at2"/>
<evidence type="ECO:0000259" key="4">
    <source>
        <dbReference type="Pfam" id="PF25967"/>
    </source>
</evidence>
<dbReference type="Proteomes" id="UP000194137">
    <property type="component" value="Chromosome"/>
</dbReference>
<feature type="region of interest" description="Disordered" evidence="2">
    <location>
        <begin position="23"/>
        <end position="46"/>
    </location>
</feature>
<evidence type="ECO:0000256" key="3">
    <source>
        <dbReference type="SAM" id="SignalP"/>
    </source>
</evidence>
<name>A0A1W6ZRC7_9HYPH</name>
<evidence type="ECO:0000256" key="1">
    <source>
        <dbReference type="ARBA" id="ARBA00022448"/>
    </source>
</evidence>
<sequence length="554" mass="58399">MFRTITGALIAATLAVISATPSVRAHEGHDHGPETPAAPASISPRGEAHSDNIELVAVAQGNALLFYVDAYASNAPINDATIEIETPDGPMTAKPLGDGAYRLDAPFIAKGGHLDLIATVSANGNSEILPVTIDIPSPSISGPDNAVSRTGVLAGVFGPLPQSPLFAALLGFVLGAIVVSVFRFSRGKAGALLIIGLASLAVNDAQAHEGHGEEQPATIVASEERAQRQPDGAVFVPKPIQRIFGLRTIRTREGMFQRSTELPGRVIPDPNASGYVQTALGGMLSPPRGGFPRLGTTVKQGDVLAYVTPPLQAIDVSDMRQKQGELDQQIAIVQRRLARQESLVTTGAVARAQVEETKLELEGLRDRRSGLETVRREPVPLIAPVSGVIADGTPVNGQIAQSNAIVFHIVTPGKLWVEALSFDVLPGIGSASAKTSNGQSLRLAFRGSGLADRSQSVPVHFSISDAGTHLRVGQFVTVFAETGEKRSGIAAPRSAVVRTANGQDFVFEHTNAERFEPRPVRIEPLDADRVLIAAGLETGKRLVVQGAELLDHVR</sequence>
<feature type="chain" id="PRO_5043792102" description="Multidrug resistance protein MdtA-like C-terminal permuted SH3 domain-containing protein" evidence="3">
    <location>
        <begin position="26"/>
        <end position="554"/>
    </location>
</feature>
<evidence type="ECO:0000256" key="2">
    <source>
        <dbReference type="SAM" id="MobiDB-lite"/>
    </source>
</evidence>